<feature type="coiled-coil region" evidence="1">
    <location>
        <begin position="310"/>
        <end position="337"/>
    </location>
</feature>
<dbReference type="OrthoDB" id="6252146at2759"/>
<comment type="caution">
    <text evidence="3">The sequence shown here is derived from an EMBL/GenBank/DDBJ whole genome shotgun (WGS) entry which is preliminary data.</text>
</comment>
<gene>
    <name evidence="3" type="ORF">EG68_02028</name>
</gene>
<dbReference type="Proteomes" id="UP000822476">
    <property type="component" value="Unassembled WGS sequence"/>
</dbReference>
<protein>
    <submittedName>
        <fullName evidence="3">Uncharacterized protein</fullName>
    </submittedName>
</protein>
<evidence type="ECO:0000313" key="3">
    <source>
        <dbReference type="EMBL" id="KAF7260809.1"/>
    </source>
</evidence>
<evidence type="ECO:0000256" key="2">
    <source>
        <dbReference type="SAM" id="MobiDB-lite"/>
    </source>
</evidence>
<organism evidence="3 4">
    <name type="scientific">Paragonimus skrjabini miyazakii</name>
    <dbReference type="NCBI Taxonomy" id="59628"/>
    <lineage>
        <taxon>Eukaryota</taxon>
        <taxon>Metazoa</taxon>
        <taxon>Spiralia</taxon>
        <taxon>Lophotrochozoa</taxon>
        <taxon>Platyhelminthes</taxon>
        <taxon>Trematoda</taxon>
        <taxon>Digenea</taxon>
        <taxon>Plagiorchiida</taxon>
        <taxon>Troglotremata</taxon>
        <taxon>Troglotrematidae</taxon>
        <taxon>Paragonimus</taxon>
    </lineage>
</organism>
<dbReference type="AlphaFoldDB" id="A0A8S9Z085"/>
<evidence type="ECO:0000313" key="4">
    <source>
        <dbReference type="Proteomes" id="UP000822476"/>
    </source>
</evidence>
<feature type="region of interest" description="Disordered" evidence="2">
    <location>
        <begin position="248"/>
        <end position="267"/>
    </location>
</feature>
<sequence length="434" mass="51780">MNEADASARYANEKTLVNIKQDSMAEQQRFRQQINALEEELEVSLCQINRLNAERNKCTQQLEEVQTVREELEHKLQVTVQRHQKELKQLQSSCEEHHQTILREKSQEWDENRKRFDLELKKKTEEYVKRNVEMEQTLGDVRSQLDQLKDEYEHLQQESSAQQSKHQEELAQCVKHFEMNKELLEIKQAHCKELKDSLHEMKTAKRQALTEMKLCYVERIDALQESLSLSTKENNAFKDKLFQLEYHHQQQQQKQRQQKQLEHKQSQTAQLANEFGEQWIQKMCETVRAEFGDWDRENCGLWEARFAELRNEANCVADKLRSELQTEQEAVYRAKEETNKILKKIALAEVYQALDTRKLLDEKLQHFHTRCDEQLEKERADLRDQLQQALYHAFNQIDKWMRDWAESVECTIQIIKAAERASIDGMASKMKEMR</sequence>
<keyword evidence="1" id="KW-0175">Coiled coil</keyword>
<name>A0A8S9Z085_9TREM</name>
<proteinExistence type="predicted"/>
<evidence type="ECO:0000256" key="1">
    <source>
        <dbReference type="SAM" id="Coils"/>
    </source>
</evidence>
<reference evidence="3" key="1">
    <citation type="submission" date="2019-07" db="EMBL/GenBank/DDBJ databases">
        <title>Annotation for the trematode Paragonimus miyazaki's.</title>
        <authorList>
            <person name="Choi Y.-J."/>
        </authorList>
    </citation>
    <scope>NUCLEOTIDE SEQUENCE</scope>
    <source>
        <strain evidence="3">Japan</strain>
    </source>
</reference>
<accession>A0A8S9Z085</accession>
<feature type="coiled-coil region" evidence="1">
    <location>
        <begin position="20"/>
        <end position="100"/>
    </location>
</feature>
<dbReference type="EMBL" id="JTDE01000599">
    <property type="protein sequence ID" value="KAF7260809.1"/>
    <property type="molecule type" value="Genomic_DNA"/>
</dbReference>
<keyword evidence="4" id="KW-1185">Reference proteome</keyword>
<feature type="coiled-coil region" evidence="1">
    <location>
        <begin position="131"/>
        <end position="165"/>
    </location>
</feature>